<organism evidence="3 4">
    <name type="scientific">Streptomyces fructofermentans</name>
    <dbReference type="NCBI Taxonomy" id="152141"/>
    <lineage>
        <taxon>Bacteria</taxon>
        <taxon>Bacillati</taxon>
        <taxon>Actinomycetota</taxon>
        <taxon>Actinomycetes</taxon>
        <taxon>Kitasatosporales</taxon>
        <taxon>Streptomycetaceae</taxon>
        <taxon>Streptomyces</taxon>
    </lineage>
</organism>
<name>A0A918NQ80_9ACTN</name>
<dbReference type="AlphaFoldDB" id="A0A918NQ80"/>
<dbReference type="EMBL" id="BMWD01000028">
    <property type="protein sequence ID" value="GGX86851.1"/>
    <property type="molecule type" value="Genomic_DNA"/>
</dbReference>
<gene>
    <name evidence="3" type="ORF">GCM10010515_62780</name>
</gene>
<sequence>MKRRTLPVAAAFAASAALLLTACGGEDDTSKDSDKIAGAGQSEEGSASPSAAASDSVERPEVTLPKDIDNVFENWKTGDATKDAVLADVTRRVNATDAAISAGDPDSDGIKFYYEGEALIGAVEWVQGYAKDGRSITGTTRYFKPELKVVDKDTAAVAYCSDESKAYDKDRKTGKADKTAATKNSYVTYSARLQKNDQGVWQTTSLLSERGNAKCTP</sequence>
<feature type="region of interest" description="Disordered" evidence="1">
    <location>
        <begin position="24"/>
        <end position="64"/>
    </location>
</feature>
<feature type="signal peptide" evidence="2">
    <location>
        <begin position="1"/>
        <end position="22"/>
    </location>
</feature>
<reference evidence="3" key="1">
    <citation type="journal article" date="2014" name="Int. J. Syst. Evol. Microbiol.">
        <title>Complete genome sequence of Corynebacterium casei LMG S-19264T (=DSM 44701T), isolated from a smear-ripened cheese.</title>
        <authorList>
            <consortium name="US DOE Joint Genome Institute (JGI-PGF)"/>
            <person name="Walter F."/>
            <person name="Albersmeier A."/>
            <person name="Kalinowski J."/>
            <person name="Ruckert C."/>
        </authorList>
    </citation>
    <scope>NUCLEOTIDE SEQUENCE</scope>
    <source>
        <strain evidence="3">JCM 4956</strain>
    </source>
</reference>
<proteinExistence type="predicted"/>
<accession>A0A918NQ80</accession>
<keyword evidence="3" id="KW-0449">Lipoprotein</keyword>
<evidence type="ECO:0000256" key="2">
    <source>
        <dbReference type="SAM" id="SignalP"/>
    </source>
</evidence>
<evidence type="ECO:0000313" key="3">
    <source>
        <dbReference type="EMBL" id="GGX86851.1"/>
    </source>
</evidence>
<dbReference type="Proteomes" id="UP000645555">
    <property type="component" value="Unassembled WGS sequence"/>
</dbReference>
<keyword evidence="4" id="KW-1185">Reference proteome</keyword>
<evidence type="ECO:0000256" key="1">
    <source>
        <dbReference type="SAM" id="MobiDB-lite"/>
    </source>
</evidence>
<keyword evidence="2" id="KW-0732">Signal</keyword>
<feature type="compositionally biased region" description="Low complexity" evidence="1">
    <location>
        <begin position="37"/>
        <end position="55"/>
    </location>
</feature>
<reference evidence="3" key="2">
    <citation type="submission" date="2020-09" db="EMBL/GenBank/DDBJ databases">
        <authorList>
            <person name="Sun Q."/>
            <person name="Ohkuma M."/>
        </authorList>
    </citation>
    <scope>NUCLEOTIDE SEQUENCE</scope>
    <source>
        <strain evidence="3">JCM 4956</strain>
    </source>
</reference>
<evidence type="ECO:0000313" key="4">
    <source>
        <dbReference type="Proteomes" id="UP000645555"/>
    </source>
</evidence>
<dbReference type="PROSITE" id="PS51257">
    <property type="entry name" value="PROKAR_LIPOPROTEIN"/>
    <property type="match status" value="1"/>
</dbReference>
<protein>
    <submittedName>
        <fullName evidence="3">Lipoprotein</fullName>
    </submittedName>
</protein>
<dbReference type="RefSeq" id="WP_190038989.1">
    <property type="nucleotide sequence ID" value="NZ_BMWD01000028.1"/>
</dbReference>
<feature type="chain" id="PRO_5039699415" evidence="2">
    <location>
        <begin position="23"/>
        <end position="217"/>
    </location>
</feature>
<comment type="caution">
    <text evidence="3">The sequence shown here is derived from an EMBL/GenBank/DDBJ whole genome shotgun (WGS) entry which is preliminary data.</text>
</comment>